<name>V5HI45_IXORI</name>
<evidence type="ECO:0000256" key="8">
    <source>
        <dbReference type="SAM" id="MobiDB-lite"/>
    </source>
</evidence>
<keyword evidence="6" id="KW-0206">Cytoskeleton</keyword>
<dbReference type="InterPro" id="IPR007707">
    <property type="entry name" value="TACC_C"/>
</dbReference>
<dbReference type="InterPro" id="IPR039915">
    <property type="entry name" value="TACC"/>
</dbReference>
<dbReference type="EMBL" id="GANP01009556">
    <property type="protein sequence ID" value="JAB74912.1"/>
    <property type="molecule type" value="mRNA"/>
</dbReference>
<dbReference type="PANTHER" id="PTHR13924">
    <property type="entry name" value="TRANSFORMING ACIDIC COILED-COIL CONTAINING PROTEIN 1/2"/>
    <property type="match status" value="1"/>
</dbReference>
<organism evidence="10">
    <name type="scientific">Ixodes ricinus</name>
    <name type="common">Common tick</name>
    <name type="synonym">Acarus ricinus</name>
    <dbReference type="NCBI Taxonomy" id="34613"/>
    <lineage>
        <taxon>Eukaryota</taxon>
        <taxon>Metazoa</taxon>
        <taxon>Ecdysozoa</taxon>
        <taxon>Arthropoda</taxon>
        <taxon>Chelicerata</taxon>
        <taxon>Arachnida</taxon>
        <taxon>Acari</taxon>
        <taxon>Parasitiformes</taxon>
        <taxon>Ixodida</taxon>
        <taxon>Ixodoidea</taxon>
        <taxon>Ixodidae</taxon>
        <taxon>Ixodinae</taxon>
        <taxon>Ixodes</taxon>
    </lineage>
</organism>
<evidence type="ECO:0000256" key="4">
    <source>
        <dbReference type="ARBA" id="ARBA00022553"/>
    </source>
</evidence>
<evidence type="ECO:0000256" key="5">
    <source>
        <dbReference type="ARBA" id="ARBA00023054"/>
    </source>
</evidence>
<evidence type="ECO:0000256" key="1">
    <source>
        <dbReference type="ARBA" id="ARBA00004245"/>
    </source>
</evidence>
<keyword evidence="4" id="KW-0597">Phosphoprotein</keyword>
<dbReference type="PANTHER" id="PTHR13924:SF10">
    <property type="entry name" value="TRANSFORMING ACIDIC COILED-COIL PROTEIN, ISOFORM K"/>
    <property type="match status" value="1"/>
</dbReference>
<reference evidence="10" key="1">
    <citation type="journal article" date="2015" name="Sci. Rep.">
        <title>Tissue- and time-dependent transcription in Ixodes ricinus salivary glands and midguts when blood feeding on the vertebrate host.</title>
        <authorList>
            <person name="Kotsyfakis M."/>
            <person name="Schwarz A."/>
            <person name="Erhart J."/>
            <person name="Ribeiro J.M."/>
        </authorList>
    </citation>
    <scope>NUCLEOTIDE SEQUENCE</scope>
    <source>
        <tissue evidence="10">Salivary gland and midgut</tissue>
    </source>
</reference>
<feature type="coiled-coil region" evidence="7">
    <location>
        <begin position="615"/>
        <end position="748"/>
    </location>
</feature>
<feature type="region of interest" description="Disordered" evidence="8">
    <location>
        <begin position="102"/>
        <end position="146"/>
    </location>
</feature>
<accession>V5HI45</accession>
<dbReference type="Gene3D" id="1.20.5.1700">
    <property type="match status" value="1"/>
</dbReference>
<feature type="compositionally biased region" description="Basic and acidic residues" evidence="8">
    <location>
        <begin position="108"/>
        <end position="124"/>
    </location>
</feature>
<comment type="similarity">
    <text evidence="2">Belongs to the TACC family.</text>
</comment>
<evidence type="ECO:0000259" key="9">
    <source>
        <dbReference type="Pfam" id="PF05010"/>
    </source>
</evidence>
<keyword evidence="5 7" id="KW-0175">Coiled coil</keyword>
<dbReference type="GO" id="GO:0007052">
    <property type="term" value="P:mitotic spindle organization"/>
    <property type="evidence" value="ECO:0007669"/>
    <property type="project" value="InterPro"/>
</dbReference>
<proteinExistence type="evidence at transcript level"/>
<evidence type="ECO:0000256" key="6">
    <source>
        <dbReference type="ARBA" id="ARBA00023212"/>
    </source>
</evidence>
<dbReference type="GO" id="GO:0005737">
    <property type="term" value="C:cytoplasm"/>
    <property type="evidence" value="ECO:0007669"/>
    <property type="project" value="TreeGrafter"/>
</dbReference>
<comment type="subcellular location">
    <subcellularLocation>
        <location evidence="1">Cytoplasm</location>
        <location evidence="1">Cytoskeleton</location>
    </subcellularLocation>
</comment>
<dbReference type="GO" id="GO:0005856">
    <property type="term" value="C:cytoskeleton"/>
    <property type="evidence" value="ECO:0007669"/>
    <property type="project" value="UniProtKB-SubCell"/>
</dbReference>
<feature type="compositionally biased region" description="Basic and acidic residues" evidence="8">
    <location>
        <begin position="15"/>
        <end position="25"/>
    </location>
</feature>
<feature type="domain" description="Transforming acidic coiled-coil-containing protein C-terminal" evidence="9">
    <location>
        <begin position="548"/>
        <end position="745"/>
    </location>
</feature>
<keyword evidence="3" id="KW-0963">Cytoplasm</keyword>
<evidence type="ECO:0000256" key="2">
    <source>
        <dbReference type="ARBA" id="ARBA00009423"/>
    </source>
</evidence>
<evidence type="ECO:0000313" key="10">
    <source>
        <dbReference type="EMBL" id="JAB74912.1"/>
    </source>
</evidence>
<feature type="region of interest" description="Disordered" evidence="8">
    <location>
        <begin position="1"/>
        <end position="35"/>
    </location>
</feature>
<sequence>MDPSNVEPAAPNRRQSSDARKERQEVPTQAGRHHENFVLAQHEILSDVVNRGTVAANAKPLALPNVDCDESVPPGTHLDDSRMNRTLTMEDLETLRSLQAQEAAPTVHDGDPHQGDSARGKPCDIDIAFDSPSELDSSFKTTTENTSGELEQTLYFDALNVGGTVDAESAEVKQSPHSGKRLPSSGAPSEPPPEPVHLPAEGLNSGGDEEPASFSESPRVMSLDNTFVNQTPQSPLQLQTSPLPSLNGSRLYDENVNLLLIDQSLLESPPRTAPQDCNDNHLISEQASAEVAVVERSSSVAADGPLDPTSNSPSPLIQLISKRPRPSLLATAQERDNCFVVPGAPAEHSHATRGTLQAVSGTLDIQGGTAATVNKKQPEVDVLPEAVEGTDVSTAASEPQPQDSEAGPEVAQFSKEEFLSVAASLKDPSDLDFLQKVGNSERLQRTRLGRCSLFLKFDPLLSELRPVCHSPAHSKEEQQPEEQQSAALNCSTGSGGTLIDFVDSPLKVRKSSSKEGIEAAEPMFSEKEMTQALKYQELMFQERLLKKDQDYMKEQDKLREEAEAWRAKFEHLGGLYEQQENTMMMLKSHNEQIVSAIERHVLGKKKDTDEKTASLQKITKERDQLAGDLHNMEIAFADFHRRYEKAKQAISTLKENESILKQQLAEYREGVEKSNQMFNLLKAKTEESLEGASKEIEDSKKNFQADITVLRGQLKKAEMDNSCLEKRLEQKTEENAQLAKLYDDLLSQVKAK</sequence>
<evidence type="ECO:0000256" key="7">
    <source>
        <dbReference type="SAM" id="Coils"/>
    </source>
</evidence>
<protein>
    <submittedName>
        <fullName evidence="10">Putative regulation of microtubule-based process</fullName>
    </submittedName>
</protein>
<feature type="region of interest" description="Disordered" evidence="8">
    <location>
        <begin position="390"/>
        <end position="410"/>
    </location>
</feature>
<feature type="region of interest" description="Disordered" evidence="8">
    <location>
        <begin position="168"/>
        <end position="217"/>
    </location>
</feature>
<dbReference type="AlphaFoldDB" id="V5HI45"/>
<feature type="compositionally biased region" description="Polar residues" evidence="8">
    <location>
        <begin position="391"/>
        <end position="403"/>
    </location>
</feature>
<dbReference type="Pfam" id="PF05010">
    <property type="entry name" value="TACC_C"/>
    <property type="match status" value="1"/>
</dbReference>
<feature type="compositionally biased region" description="Polar residues" evidence="8">
    <location>
        <begin position="134"/>
        <end position="146"/>
    </location>
</feature>
<evidence type="ECO:0000256" key="3">
    <source>
        <dbReference type="ARBA" id="ARBA00022490"/>
    </source>
</evidence>